<dbReference type="EMBL" id="CAJJDN010000081">
    <property type="protein sequence ID" value="CAD8103866.1"/>
    <property type="molecule type" value="Genomic_DNA"/>
</dbReference>
<dbReference type="Proteomes" id="UP000692954">
    <property type="component" value="Unassembled WGS sequence"/>
</dbReference>
<name>A0A8S1PLN7_9CILI</name>
<protein>
    <submittedName>
        <fullName evidence="1">Uncharacterized protein</fullName>
    </submittedName>
</protein>
<evidence type="ECO:0000313" key="1">
    <source>
        <dbReference type="EMBL" id="CAD8103866.1"/>
    </source>
</evidence>
<keyword evidence="2" id="KW-1185">Reference proteome</keyword>
<gene>
    <name evidence="1" type="ORF">PSON_ATCC_30995.1.T0810058</name>
</gene>
<comment type="caution">
    <text evidence="1">The sequence shown here is derived from an EMBL/GenBank/DDBJ whole genome shotgun (WGS) entry which is preliminary data.</text>
</comment>
<organism evidence="1 2">
    <name type="scientific">Paramecium sonneborni</name>
    <dbReference type="NCBI Taxonomy" id="65129"/>
    <lineage>
        <taxon>Eukaryota</taxon>
        <taxon>Sar</taxon>
        <taxon>Alveolata</taxon>
        <taxon>Ciliophora</taxon>
        <taxon>Intramacronucleata</taxon>
        <taxon>Oligohymenophorea</taxon>
        <taxon>Peniculida</taxon>
        <taxon>Parameciidae</taxon>
        <taxon>Paramecium</taxon>
    </lineage>
</organism>
<proteinExistence type="predicted"/>
<dbReference type="AlphaFoldDB" id="A0A8S1PLN7"/>
<reference evidence="1" key="1">
    <citation type="submission" date="2021-01" db="EMBL/GenBank/DDBJ databases">
        <authorList>
            <consortium name="Genoscope - CEA"/>
            <person name="William W."/>
        </authorList>
    </citation>
    <scope>NUCLEOTIDE SEQUENCE</scope>
</reference>
<evidence type="ECO:0000313" key="2">
    <source>
        <dbReference type="Proteomes" id="UP000692954"/>
    </source>
</evidence>
<sequence>MQIILIIYQILQLYIQTQIKMKFKNKLLNTVKKLDMIIQICKMIFIFLENMLLLDLNQIKGKHKKIQNQIEFLPLQKFCFDHQNNLLQQILTQIIILIIKAIQAIQIEGVSLCQ</sequence>
<accession>A0A8S1PLN7</accession>